<dbReference type="PROSITE" id="PS50011">
    <property type="entry name" value="PROTEIN_KINASE_DOM"/>
    <property type="match status" value="1"/>
</dbReference>
<comment type="caution">
    <text evidence="5">The sequence shown here is derived from an EMBL/GenBank/DDBJ whole genome shotgun (WGS) entry which is preliminary data.</text>
</comment>
<name>A0ABR2DRN4_9ROSI</name>
<protein>
    <recommendedName>
        <fullName evidence="4">Protein kinase domain-containing protein</fullName>
    </recommendedName>
</protein>
<keyword evidence="6" id="KW-1185">Reference proteome</keyword>
<reference evidence="5 6" key="1">
    <citation type="journal article" date="2024" name="G3 (Bethesda)">
        <title>Genome assembly of Hibiscus sabdariffa L. provides insights into metabolisms of medicinal natural products.</title>
        <authorList>
            <person name="Kim T."/>
        </authorList>
    </citation>
    <scope>NUCLEOTIDE SEQUENCE [LARGE SCALE GENOMIC DNA]</scope>
    <source>
        <strain evidence="5">TK-2024</strain>
        <tissue evidence="5">Old leaves</tissue>
    </source>
</reference>
<dbReference type="Pfam" id="PF07714">
    <property type="entry name" value="PK_Tyr_Ser-Thr"/>
    <property type="match status" value="1"/>
</dbReference>
<dbReference type="InterPro" id="IPR050823">
    <property type="entry name" value="Plant_Ser_Thr_Prot_Kinase"/>
</dbReference>
<keyword evidence="2" id="KW-1003">Cell membrane</keyword>
<evidence type="ECO:0000313" key="6">
    <source>
        <dbReference type="Proteomes" id="UP001472677"/>
    </source>
</evidence>
<gene>
    <name evidence="5" type="ORF">V6N12_026395</name>
</gene>
<dbReference type="Gene3D" id="1.10.510.10">
    <property type="entry name" value="Transferase(Phosphotransferase) domain 1"/>
    <property type="match status" value="1"/>
</dbReference>
<dbReference type="EMBL" id="JBBPBM010000023">
    <property type="protein sequence ID" value="KAK8545564.1"/>
    <property type="molecule type" value="Genomic_DNA"/>
</dbReference>
<dbReference type="Proteomes" id="UP001472677">
    <property type="component" value="Unassembled WGS sequence"/>
</dbReference>
<accession>A0ABR2DRN4</accession>
<keyword evidence="2" id="KW-0472">Membrane</keyword>
<sequence length="322" mass="35545">MGNCVKRQGDRHGQCTGGSSTPEARGNMKIFTFAQLKKATGNFNPDNVVSEGRFGPVFKGWFNENTYAPERPGVGVPLSVKKFSEEWLEFMGKFNHPNLVKLLGYYGEKGQFFIVYEYMHRGNLENHLFNDGGAPHLSWEMRLHIAIGAAQGLSFLHSSEKSAIYLSFKASSILLDAAYNAKLSDFGPATPTKEEDRSFLTGYEAPEYINGGHLSVGSDVYGFGLMLLEMLTGRRVVGREQNLVEWAKYSLTGEKRLKKAIDPNLQGKYPVKAALLAGELILNCLVSCPRNRPPMQQVLDTLQTINQQSKHGGAGGSQSTNN</sequence>
<dbReference type="PANTHER" id="PTHR45621">
    <property type="entry name" value="OS01G0588500 PROTEIN-RELATED"/>
    <property type="match status" value="1"/>
</dbReference>
<comment type="subcellular location">
    <subcellularLocation>
        <location evidence="1">Cell membrane</location>
    </subcellularLocation>
</comment>
<feature type="domain" description="Protein kinase" evidence="4">
    <location>
        <begin position="43"/>
        <end position="305"/>
    </location>
</feature>
<evidence type="ECO:0000259" key="4">
    <source>
        <dbReference type="PROSITE" id="PS50011"/>
    </source>
</evidence>
<dbReference type="SUPFAM" id="SSF56112">
    <property type="entry name" value="Protein kinase-like (PK-like)"/>
    <property type="match status" value="1"/>
</dbReference>
<proteinExistence type="predicted"/>
<evidence type="ECO:0000256" key="3">
    <source>
        <dbReference type="SAM" id="MobiDB-lite"/>
    </source>
</evidence>
<dbReference type="InterPro" id="IPR011009">
    <property type="entry name" value="Kinase-like_dom_sf"/>
</dbReference>
<evidence type="ECO:0000256" key="2">
    <source>
        <dbReference type="ARBA" id="ARBA00022475"/>
    </source>
</evidence>
<evidence type="ECO:0000313" key="5">
    <source>
        <dbReference type="EMBL" id="KAK8545564.1"/>
    </source>
</evidence>
<evidence type="ECO:0000256" key="1">
    <source>
        <dbReference type="ARBA" id="ARBA00004236"/>
    </source>
</evidence>
<dbReference type="InterPro" id="IPR000719">
    <property type="entry name" value="Prot_kinase_dom"/>
</dbReference>
<organism evidence="5 6">
    <name type="scientific">Hibiscus sabdariffa</name>
    <name type="common">roselle</name>
    <dbReference type="NCBI Taxonomy" id="183260"/>
    <lineage>
        <taxon>Eukaryota</taxon>
        <taxon>Viridiplantae</taxon>
        <taxon>Streptophyta</taxon>
        <taxon>Embryophyta</taxon>
        <taxon>Tracheophyta</taxon>
        <taxon>Spermatophyta</taxon>
        <taxon>Magnoliopsida</taxon>
        <taxon>eudicotyledons</taxon>
        <taxon>Gunneridae</taxon>
        <taxon>Pentapetalae</taxon>
        <taxon>rosids</taxon>
        <taxon>malvids</taxon>
        <taxon>Malvales</taxon>
        <taxon>Malvaceae</taxon>
        <taxon>Malvoideae</taxon>
        <taxon>Hibiscus</taxon>
    </lineage>
</organism>
<dbReference type="Gene3D" id="3.30.200.20">
    <property type="entry name" value="Phosphorylase Kinase, domain 1"/>
    <property type="match status" value="1"/>
</dbReference>
<dbReference type="InterPro" id="IPR001245">
    <property type="entry name" value="Ser-Thr/Tyr_kinase_cat_dom"/>
</dbReference>
<feature type="region of interest" description="Disordered" evidence="3">
    <location>
        <begin position="1"/>
        <end position="21"/>
    </location>
</feature>